<dbReference type="SUPFAM" id="SSF101386">
    <property type="entry name" value="all-alpha NTP pyrophosphatases"/>
    <property type="match status" value="1"/>
</dbReference>
<name>A0A328B9C9_9CAUL</name>
<keyword evidence="2" id="KW-1185">Reference proteome</keyword>
<organism evidence="1 2">
    <name type="scientific">Phenylobacterium kunshanense</name>
    <dbReference type="NCBI Taxonomy" id="1445034"/>
    <lineage>
        <taxon>Bacteria</taxon>
        <taxon>Pseudomonadati</taxon>
        <taxon>Pseudomonadota</taxon>
        <taxon>Alphaproteobacteria</taxon>
        <taxon>Caulobacterales</taxon>
        <taxon>Caulobacteraceae</taxon>
        <taxon>Phenylobacterium</taxon>
    </lineage>
</organism>
<evidence type="ECO:0000313" key="1">
    <source>
        <dbReference type="EMBL" id="RAK63577.1"/>
    </source>
</evidence>
<dbReference type="Proteomes" id="UP000249524">
    <property type="component" value="Unassembled WGS sequence"/>
</dbReference>
<proteinExistence type="predicted"/>
<protein>
    <submittedName>
        <fullName evidence="1">Phosphoribosyl-ATP pyrophosphohydrolase</fullName>
    </submittedName>
</protein>
<dbReference type="RefSeq" id="WP_111276887.1">
    <property type="nucleotide sequence ID" value="NZ_QFYS01000007.1"/>
</dbReference>
<evidence type="ECO:0000313" key="2">
    <source>
        <dbReference type="Proteomes" id="UP000249524"/>
    </source>
</evidence>
<dbReference type="Pfam" id="PF01503">
    <property type="entry name" value="PRA-PH"/>
    <property type="match status" value="1"/>
</dbReference>
<dbReference type="OrthoDB" id="9791898at2"/>
<dbReference type="InterPro" id="IPR021130">
    <property type="entry name" value="PRib-ATP_PPHydrolase-like"/>
</dbReference>
<accession>A0A328B9C9</accession>
<sequence>MPKPPLTLREVTESAAEISDIYAGKYGIVRDDDWFLLKLQEEVGELAQAHLRLSSRGRGEATEHDRADEAADVLCMLLLYCRRFGIDPDAAVRRKWLTWLEPAS</sequence>
<comment type="caution">
    <text evidence="1">The sequence shown here is derived from an EMBL/GenBank/DDBJ whole genome shotgun (WGS) entry which is preliminary data.</text>
</comment>
<dbReference type="CDD" id="cd11538">
    <property type="entry name" value="NTP-PPase_u1"/>
    <property type="match status" value="1"/>
</dbReference>
<dbReference type="GO" id="GO:0016787">
    <property type="term" value="F:hydrolase activity"/>
    <property type="evidence" value="ECO:0007669"/>
    <property type="project" value="UniProtKB-KW"/>
</dbReference>
<dbReference type="Gene3D" id="1.10.287.1080">
    <property type="entry name" value="MazG-like"/>
    <property type="match status" value="1"/>
</dbReference>
<reference evidence="1 2" key="1">
    <citation type="submission" date="2018-05" db="EMBL/GenBank/DDBJ databases">
        <authorList>
            <person name="Lanie J.A."/>
            <person name="Ng W.-L."/>
            <person name="Kazmierczak K.M."/>
            <person name="Andrzejewski T.M."/>
            <person name="Davidsen T.M."/>
            <person name="Wayne K.J."/>
            <person name="Tettelin H."/>
            <person name="Glass J.I."/>
            <person name="Rusch D."/>
            <person name="Podicherti R."/>
            <person name="Tsui H.-C.T."/>
            <person name="Winkler M.E."/>
        </authorList>
    </citation>
    <scope>NUCLEOTIDE SEQUENCE [LARGE SCALE GENOMIC DNA]</scope>
    <source>
        <strain evidence="1 2">BUT-10</strain>
    </source>
</reference>
<keyword evidence="1" id="KW-0378">Hydrolase</keyword>
<gene>
    <name evidence="1" type="ORF">DJ019_15040</name>
</gene>
<dbReference type="AlphaFoldDB" id="A0A328B9C9"/>
<dbReference type="EMBL" id="QFYS01000007">
    <property type="protein sequence ID" value="RAK63577.1"/>
    <property type="molecule type" value="Genomic_DNA"/>
</dbReference>